<gene>
    <name evidence="1" type="ORF">IQ276_32195</name>
</gene>
<sequence length="91" mass="10878">MRCLSTDRHQVHRKRQIIRDRLLQPTIGDRNYTVTIEVEGSCRPLKIHVPDDSDFSDVPVYDPYLNNNHTESDDSWLTREGSGWYWLLHRR</sequence>
<organism evidence="1 2">
    <name type="scientific">Desmonostoc muscorum LEGE 12446</name>
    <dbReference type="NCBI Taxonomy" id="1828758"/>
    <lineage>
        <taxon>Bacteria</taxon>
        <taxon>Bacillati</taxon>
        <taxon>Cyanobacteriota</taxon>
        <taxon>Cyanophyceae</taxon>
        <taxon>Nostocales</taxon>
        <taxon>Nostocaceae</taxon>
        <taxon>Desmonostoc</taxon>
    </lineage>
</organism>
<name>A0A8J7AH58_DESMC</name>
<evidence type="ECO:0000313" key="2">
    <source>
        <dbReference type="Proteomes" id="UP000622533"/>
    </source>
</evidence>
<dbReference type="RefSeq" id="WP_193923715.1">
    <property type="nucleotide sequence ID" value="NZ_JADEXS020000001.1"/>
</dbReference>
<dbReference type="Proteomes" id="UP000622533">
    <property type="component" value="Unassembled WGS sequence"/>
</dbReference>
<proteinExistence type="predicted"/>
<reference evidence="1" key="1">
    <citation type="submission" date="2020-10" db="EMBL/GenBank/DDBJ databases">
        <authorList>
            <person name="Castelo-Branco R."/>
            <person name="Eusebio N."/>
            <person name="Adriana R."/>
            <person name="Vieira A."/>
            <person name="Brugerolle De Fraissinette N."/>
            <person name="Rezende De Castro R."/>
            <person name="Schneider M.P."/>
            <person name="Vasconcelos V."/>
            <person name="Leao P.N."/>
        </authorList>
    </citation>
    <scope>NUCLEOTIDE SEQUENCE</scope>
    <source>
        <strain evidence="1">LEGE 12446</strain>
    </source>
</reference>
<dbReference type="EMBL" id="JADEXS010000728">
    <property type="protein sequence ID" value="MBE9026908.1"/>
    <property type="molecule type" value="Genomic_DNA"/>
</dbReference>
<comment type="caution">
    <text evidence="1">The sequence shown here is derived from an EMBL/GenBank/DDBJ whole genome shotgun (WGS) entry which is preliminary data.</text>
</comment>
<keyword evidence="2" id="KW-1185">Reference proteome</keyword>
<dbReference type="AlphaFoldDB" id="A0A8J7AH58"/>
<protein>
    <submittedName>
        <fullName evidence="1">Uncharacterized protein</fullName>
    </submittedName>
</protein>
<accession>A0A8J7AH58</accession>
<evidence type="ECO:0000313" key="1">
    <source>
        <dbReference type="EMBL" id="MBE9026908.1"/>
    </source>
</evidence>